<dbReference type="SUPFAM" id="SSF48403">
    <property type="entry name" value="Ankyrin repeat"/>
    <property type="match status" value="1"/>
</dbReference>
<comment type="caution">
    <text evidence="1">The sequence shown here is derived from an EMBL/GenBank/DDBJ whole genome shotgun (WGS) entry which is preliminary data.</text>
</comment>
<gene>
    <name evidence="1" type="ORF">BKA55DRAFT_477584</name>
</gene>
<evidence type="ECO:0008006" key="3">
    <source>
        <dbReference type="Google" id="ProtNLM"/>
    </source>
</evidence>
<reference evidence="1" key="1">
    <citation type="journal article" date="2021" name="Nat. Commun.">
        <title>Genetic determinants of endophytism in the Arabidopsis root mycobiome.</title>
        <authorList>
            <person name="Mesny F."/>
            <person name="Miyauchi S."/>
            <person name="Thiergart T."/>
            <person name="Pickel B."/>
            <person name="Atanasova L."/>
            <person name="Karlsson M."/>
            <person name="Huettel B."/>
            <person name="Barry K.W."/>
            <person name="Haridas S."/>
            <person name="Chen C."/>
            <person name="Bauer D."/>
            <person name="Andreopoulos W."/>
            <person name="Pangilinan J."/>
            <person name="LaButti K."/>
            <person name="Riley R."/>
            <person name="Lipzen A."/>
            <person name="Clum A."/>
            <person name="Drula E."/>
            <person name="Henrissat B."/>
            <person name="Kohler A."/>
            <person name="Grigoriev I.V."/>
            <person name="Martin F.M."/>
            <person name="Hacquard S."/>
        </authorList>
    </citation>
    <scope>NUCLEOTIDE SEQUENCE</scope>
    <source>
        <strain evidence="1">MPI-CAGE-AT-0023</strain>
    </source>
</reference>
<organism evidence="1 2">
    <name type="scientific">Fusarium redolens</name>
    <dbReference type="NCBI Taxonomy" id="48865"/>
    <lineage>
        <taxon>Eukaryota</taxon>
        <taxon>Fungi</taxon>
        <taxon>Dikarya</taxon>
        <taxon>Ascomycota</taxon>
        <taxon>Pezizomycotina</taxon>
        <taxon>Sordariomycetes</taxon>
        <taxon>Hypocreomycetidae</taxon>
        <taxon>Hypocreales</taxon>
        <taxon>Nectriaceae</taxon>
        <taxon>Fusarium</taxon>
        <taxon>Fusarium redolens species complex</taxon>
    </lineage>
</organism>
<dbReference type="EMBL" id="JAGMUX010000007">
    <property type="protein sequence ID" value="KAH7253583.1"/>
    <property type="molecule type" value="Genomic_DNA"/>
</dbReference>
<dbReference type="RefSeq" id="XP_046049830.1">
    <property type="nucleotide sequence ID" value="XM_046186178.1"/>
</dbReference>
<dbReference type="Gene3D" id="1.25.40.20">
    <property type="entry name" value="Ankyrin repeat-containing domain"/>
    <property type="match status" value="1"/>
</dbReference>
<dbReference type="GeneID" id="70216132"/>
<proteinExistence type="predicted"/>
<evidence type="ECO:0000313" key="1">
    <source>
        <dbReference type="EMBL" id="KAH7253583.1"/>
    </source>
</evidence>
<keyword evidence="2" id="KW-1185">Reference proteome</keyword>
<name>A0A9P9HB19_FUSRE</name>
<sequence>LDFVQLSTACVEGDLPTVESVVTSQTRTPAFLHEGLVNALGSGNVDVARYLLDSGAPITKRTPTWALEAPKDQQMPLFELFLQHGWAVNTPGFYGSVLLPSVIRAGNDALLDWFLENSVDPNLDKHENRDRYGGPETSSCEALETAAVMGTVETVQMLLNAGAKIANGAPLYKQARPHGPG</sequence>
<dbReference type="OrthoDB" id="194358at2759"/>
<dbReference type="InterPro" id="IPR036770">
    <property type="entry name" value="Ankyrin_rpt-contain_sf"/>
</dbReference>
<dbReference type="Proteomes" id="UP000720189">
    <property type="component" value="Unassembled WGS sequence"/>
</dbReference>
<feature type="non-terminal residue" evidence="1">
    <location>
        <position position="181"/>
    </location>
</feature>
<dbReference type="AlphaFoldDB" id="A0A9P9HB19"/>
<feature type="non-terminal residue" evidence="1">
    <location>
        <position position="1"/>
    </location>
</feature>
<accession>A0A9P9HB19</accession>
<evidence type="ECO:0000313" key="2">
    <source>
        <dbReference type="Proteomes" id="UP000720189"/>
    </source>
</evidence>
<protein>
    <recommendedName>
        <fullName evidence="3">Ankyrin</fullName>
    </recommendedName>
</protein>